<feature type="domain" description="Cytochrome c" evidence="6">
    <location>
        <begin position="23"/>
        <end position="114"/>
    </location>
</feature>
<name>A0ABP8NC78_9BACT</name>
<dbReference type="InterPro" id="IPR022655">
    <property type="entry name" value="DUF1553"/>
</dbReference>
<dbReference type="PANTHER" id="PTHR35889">
    <property type="entry name" value="CYCLOINULO-OLIGOSACCHARIDE FRUCTANOTRANSFERASE-RELATED"/>
    <property type="match status" value="1"/>
</dbReference>
<dbReference type="Pfam" id="PF07583">
    <property type="entry name" value="PSCyt2"/>
    <property type="match status" value="1"/>
</dbReference>
<dbReference type="Proteomes" id="UP001500840">
    <property type="component" value="Unassembled WGS sequence"/>
</dbReference>
<dbReference type="PANTHER" id="PTHR35889:SF3">
    <property type="entry name" value="F-BOX DOMAIN-CONTAINING PROTEIN"/>
    <property type="match status" value="1"/>
</dbReference>
<dbReference type="PROSITE" id="PS51007">
    <property type="entry name" value="CYTC"/>
    <property type="match status" value="1"/>
</dbReference>
<dbReference type="InterPro" id="IPR011429">
    <property type="entry name" value="Cyt_c_Planctomycete-type"/>
</dbReference>
<accession>A0ABP8NC78</accession>
<protein>
    <submittedName>
        <fullName evidence="7">PSD1 and planctomycete cytochrome C domain-containing protein</fullName>
    </submittedName>
</protein>
<keyword evidence="2 4" id="KW-0479">Metal-binding</keyword>
<keyword evidence="1 4" id="KW-0349">Heme</keyword>
<proteinExistence type="predicted"/>
<evidence type="ECO:0000313" key="7">
    <source>
        <dbReference type="EMBL" id="GAA4463166.1"/>
    </source>
</evidence>
<gene>
    <name evidence="7" type="ORF">GCM10023156_48000</name>
</gene>
<feature type="signal peptide" evidence="5">
    <location>
        <begin position="1"/>
        <end position="22"/>
    </location>
</feature>
<evidence type="ECO:0000256" key="2">
    <source>
        <dbReference type="ARBA" id="ARBA00022723"/>
    </source>
</evidence>
<dbReference type="Pfam" id="PF07587">
    <property type="entry name" value="PSD1"/>
    <property type="match status" value="1"/>
</dbReference>
<evidence type="ECO:0000256" key="4">
    <source>
        <dbReference type="PROSITE-ProRule" id="PRU00433"/>
    </source>
</evidence>
<dbReference type="InterPro" id="IPR011444">
    <property type="entry name" value="DUF1549"/>
</dbReference>
<feature type="chain" id="PRO_5046807036" evidence="5">
    <location>
        <begin position="23"/>
        <end position="1168"/>
    </location>
</feature>
<dbReference type="EMBL" id="BAABGA010000064">
    <property type="protein sequence ID" value="GAA4463166.1"/>
    <property type="molecule type" value="Genomic_DNA"/>
</dbReference>
<dbReference type="Pfam" id="PF07635">
    <property type="entry name" value="PSCyt1"/>
    <property type="match status" value="1"/>
</dbReference>
<evidence type="ECO:0000259" key="6">
    <source>
        <dbReference type="PROSITE" id="PS51007"/>
    </source>
</evidence>
<dbReference type="InterPro" id="IPR036909">
    <property type="entry name" value="Cyt_c-like_dom_sf"/>
</dbReference>
<comment type="caution">
    <text evidence="7">The sequence shown here is derived from an EMBL/GenBank/DDBJ whole genome shotgun (WGS) entry which is preliminary data.</text>
</comment>
<organism evidence="7 8">
    <name type="scientific">Novipirellula rosea</name>
    <dbReference type="NCBI Taxonomy" id="1031540"/>
    <lineage>
        <taxon>Bacteria</taxon>
        <taxon>Pseudomonadati</taxon>
        <taxon>Planctomycetota</taxon>
        <taxon>Planctomycetia</taxon>
        <taxon>Pirellulales</taxon>
        <taxon>Pirellulaceae</taxon>
        <taxon>Novipirellula</taxon>
    </lineage>
</organism>
<evidence type="ECO:0000256" key="1">
    <source>
        <dbReference type="ARBA" id="ARBA00022617"/>
    </source>
</evidence>
<keyword evidence="3 4" id="KW-0408">Iron</keyword>
<evidence type="ECO:0000313" key="8">
    <source>
        <dbReference type="Proteomes" id="UP001500840"/>
    </source>
</evidence>
<dbReference type="InterPro" id="IPR009056">
    <property type="entry name" value="Cyt_c-like_dom"/>
</dbReference>
<evidence type="ECO:0000256" key="5">
    <source>
        <dbReference type="SAM" id="SignalP"/>
    </source>
</evidence>
<dbReference type="SUPFAM" id="SSF46626">
    <property type="entry name" value="Cytochrome c"/>
    <property type="match status" value="1"/>
</dbReference>
<reference evidence="8" key="1">
    <citation type="journal article" date="2019" name="Int. J. Syst. Evol. Microbiol.">
        <title>The Global Catalogue of Microorganisms (GCM) 10K type strain sequencing project: providing services to taxonomists for standard genome sequencing and annotation.</title>
        <authorList>
            <consortium name="The Broad Institute Genomics Platform"/>
            <consortium name="The Broad Institute Genome Sequencing Center for Infectious Disease"/>
            <person name="Wu L."/>
            <person name="Ma J."/>
        </authorList>
    </citation>
    <scope>NUCLEOTIDE SEQUENCE [LARGE SCALE GENOMIC DNA]</scope>
    <source>
        <strain evidence="8">JCM 17759</strain>
    </source>
</reference>
<sequence>MILARIAVSFGLVLSLAPVAFSKTIEFGRDVRPILSDHCFACHGPDEEHREADLRLDTSEGVLGAVQPGELDDSELILRILSDDADMLMPPPKFGKPLSGEQIETLKQWVDQGAVYSEHWAFQTPHKSTLDGVEIRSATTAIDAFVNAELEQVGLKPNGPADRRTLLRRICFDLTGLPPSQRDAESFLNDTSPDAVEHLVDRLLASHHYGEHMSRYWLDLVRYGDTHGLHLDNYREMWLYRDWVINALNSNMPMDQFITEQLAGDLLPDATDSQKIASGFNRLNVTTNEGGSIVEEVFARNVIDRTDAFGTVFLGLTTGCSVCHDHKFDPITTTDYYSLSAFFNSLDGKAMDGNVKDSAPSIKVPTAEQAKEIAEFDEALRDIHEQMDGPIETVDQAQLVWERGLGSSDPPEWTVLSPESVVSDAKVEMKVRDDHAVEVVGKVAAKDTTTIVTPLPANTPWKSLRLEALVSSPEERVGLSSNGNVVLSEIVLEMQHGDDPGNWIPVPIRSAIADIEQSNGAFAVNYAIDGKIKPNEGWAAAGHEQTGGRTAWLDLGTLFTETADAKLRVQLQYQSQFSQHQFRTVRLSLSETMPAAPESKQVQRGPLHSVGPFAVATTELSYEQSFASQAAAFDQNQAFTYEGNQYQWQLREDIAEVRVNSLETVPDHGSVNLLHQTVTSPVAQKTTLLLGTSDGHVVYLNGKQIAISQGSQDIDPLGKEIELDLKQGDNDLYIKVVNHDGPSLISYAYRSPIVEVSSSLAKLLETPAAERSAADREALRTYYRSVYCTHPDWQVLVDQAKGIAAAKEKVESEFPTTLVWKELEKPRKAHILLRGDYEQPGPEVSRATPAFLPAMDPSDPQDRLGLAKWLLSEQHPLTSRVAVNRFWQQVFGTGLVKTSEDFGSQGEQPSHPELLDWLAVDFREQGWDIKRLMKSIVMSDTYQRSAKAEPIQLQADPRNRLLARGPRFRLDGEMLRDQALAVSGLLVDKLGGPSVKPPQPDGLWLAVGYSGSNTVRFKADEGDKIYRRSVYTFWKRTSAPPQLSTFDAPSRESCIARRERTNTPLQALLLMNETQFLEAAKQLGRQVTEKSDLQTAEEKIRWVFERVTMRPAADAETSELTGLVNDLMQHYASQPQAAEELVGTSSAETAAWTMVCSTLMNLDEVLNK</sequence>
<keyword evidence="8" id="KW-1185">Reference proteome</keyword>
<evidence type="ECO:0000256" key="3">
    <source>
        <dbReference type="ARBA" id="ARBA00023004"/>
    </source>
</evidence>
<keyword evidence="5" id="KW-0732">Signal</keyword>
<dbReference type="RefSeq" id="WP_345326171.1">
    <property type="nucleotide sequence ID" value="NZ_BAABGA010000064.1"/>
</dbReference>